<dbReference type="EMBL" id="CM034414">
    <property type="protein sequence ID" value="KAJ0170130.1"/>
    <property type="molecule type" value="Genomic_DNA"/>
</dbReference>
<comment type="caution">
    <text evidence="1">The sequence shown here is derived from an EMBL/GenBank/DDBJ whole genome shotgun (WGS) entry which is preliminary data.</text>
</comment>
<reference evidence="1 2" key="1">
    <citation type="journal article" date="2021" name="Front. Genet.">
        <title>Chromosome-Level Genome Assembly Reveals Significant Gene Expansion in the Toll and IMD Signaling Pathways of Dendrolimus kikuchii.</title>
        <authorList>
            <person name="Zhou J."/>
            <person name="Wu P."/>
            <person name="Xiong Z."/>
            <person name="Liu N."/>
            <person name="Zhao N."/>
            <person name="Ji M."/>
            <person name="Qiu Y."/>
            <person name="Yang B."/>
        </authorList>
    </citation>
    <scope>NUCLEOTIDE SEQUENCE [LARGE SCALE GENOMIC DNA]</scope>
    <source>
        <strain evidence="1">Ann1</strain>
    </source>
</reference>
<accession>A0ACC1CEV4</accession>
<dbReference type="Proteomes" id="UP000824533">
    <property type="component" value="Linkage Group LG28"/>
</dbReference>
<evidence type="ECO:0000313" key="2">
    <source>
        <dbReference type="Proteomes" id="UP000824533"/>
    </source>
</evidence>
<proteinExistence type="predicted"/>
<gene>
    <name evidence="1" type="ORF">K1T71_014058</name>
</gene>
<name>A0ACC1CEV4_9NEOP</name>
<evidence type="ECO:0000313" key="1">
    <source>
        <dbReference type="EMBL" id="KAJ0170130.1"/>
    </source>
</evidence>
<keyword evidence="2" id="KW-1185">Reference proteome</keyword>
<sequence length="339" mass="38766">MSCLKYLLLAGLLYMAECSEVPTILLNNGERMPALALGTYLGFDKNGIVKSENKLLRDVVCQAIDIGYRHIDTASIYSTEREIGEAINMKIKQGVVKREDVFITTKLWNTRHKREQVAEALRESLKQLNLDYVDLYLMHWPIGINDDYTYSDVDFMETWQGMEDMQKLGLAKAIGVSNFNKEQLERVIREGSIRPAVIQIEVHPQIIQSDLISFAKSEGIVVMGYSPFGSLVSRYGMFFAGPRITDPKLVAIARKYGKTTPQVVLRWSVDRSVVPIPKSVNPNRLQENINIFDFSLTKEEINVINSYNSNTRYTLPSFWQNHPYYPFEKVDHPLANPFV</sequence>
<organism evidence="1 2">
    <name type="scientific">Dendrolimus kikuchii</name>
    <dbReference type="NCBI Taxonomy" id="765133"/>
    <lineage>
        <taxon>Eukaryota</taxon>
        <taxon>Metazoa</taxon>
        <taxon>Ecdysozoa</taxon>
        <taxon>Arthropoda</taxon>
        <taxon>Hexapoda</taxon>
        <taxon>Insecta</taxon>
        <taxon>Pterygota</taxon>
        <taxon>Neoptera</taxon>
        <taxon>Endopterygota</taxon>
        <taxon>Lepidoptera</taxon>
        <taxon>Glossata</taxon>
        <taxon>Ditrysia</taxon>
        <taxon>Bombycoidea</taxon>
        <taxon>Lasiocampidae</taxon>
        <taxon>Dendrolimus</taxon>
    </lineage>
</organism>
<protein>
    <submittedName>
        <fullName evidence="1">Uncharacterized protein</fullName>
    </submittedName>
</protein>